<dbReference type="Gene3D" id="3.30.450.20">
    <property type="entry name" value="PAS domain"/>
    <property type="match status" value="2"/>
</dbReference>
<evidence type="ECO:0000259" key="17">
    <source>
        <dbReference type="PROSITE" id="PS50110"/>
    </source>
</evidence>
<dbReference type="InterPro" id="IPR000014">
    <property type="entry name" value="PAS"/>
</dbReference>
<organism evidence="21 22">
    <name type="scientific">Cyanomargarita calcarea GSE-NOS-MK-12-04C</name>
    <dbReference type="NCBI Taxonomy" id="2839659"/>
    <lineage>
        <taxon>Bacteria</taxon>
        <taxon>Bacillati</taxon>
        <taxon>Cyanobacteriota</taxon>
        <taxon>Cyanophyceae</taxon>
        <taxon>Nostocales</taxon>
        <taxon>Cyanomargaritaceae</taxon>
        <taxon>Cyanomargarita</taxon>
    </lineage>
</organism>
<evidence type="ECO:0000313" key="22">
    <source>
        <dbReference type="Proteomes" id="UP000729701"/>
    </source>
</evidence>
<dbReference type="SMART" id="SM00086">
    <property type="entry name" value="PAC"/>
    <property type="match status" value="1"/>
</dbReference>
<dbReference type="Pfam" id="PF02743">
    <property type="entry name" value="dCache_1"/>
    <property type="match status" value="1"/>
</dbReference>
<feature type="domain" description="PAS" evidence="18">
    <location>
        <begin position="448"/>
        <end position="484"/>
    </location>
</feature>
<feature type="domain" description="PAC" evidence="19">
    <location>
        <begin position="527"/>
        <end position="579"/>
    </location>
</feature>
<dbReference type="Pfam" id="PF00512">
    <property type="entry name" value="HisKA"/>
    <property type="match status" value="1"/>
</dbReference>
<evidence type="ECO:0000256" key="13">
    <source>
        <dbReference type="ARBA" id="ARBA00074306"/>
    </source>
</evidence>
<dbReference type="InterPro" id="IPR036890">
    <property type="entry name" value="HATPase_C_sf"/>
</dbReference>
<dbReference type="PROSITE" id="PS50112">
    <property type="entry name" value="PAS"/>
    <property type="match status" value="1"/>
</dbReference>
<dbReference type="InterPro" id="IPR003660">
    <property type="entry name" value="HAMP_dom"/>
</dbReference>
<evidence type="ECO:0000256" key="15">
    <source>
        <dbReference type="SAM" id="Phobius"/>
    </source>
</evidence>
<keyword evidence="5" id="KW-1003">Cell membrane</keyword>
<dbReference type="Gene3D" id="6.10.340.10">
    <property type="match status" value="1"/>
</dbReference>
<sequence>MLSNLQPIKSLNRLISKVYVSLPLKIVVIVPFVLQICGAVGLVGYLSFKNGQKAVIELAKELENEVSDRVQQHLHNYLTIPKQINQINVDAVDLGLVNLSDFETTGHYFWKQMQVFNVGYISFGNPKGEFIGVERLNDGSLLINEVSQKNPNRLYLYSTNNKGKRTKTIEIKDYDPRLEAWYSDAVKIAKPIWSQVYQWEDKHEVLSISASYPFYDKTKKLVGVMSVDLILSQINTFLGKLKVGKSGKIFILERSGLIVASSTQQPSYTIINGKAKRLAATDSQDSLIRLTTQYLKKRFGSLEFIRTKQQLMLTTPAERYFVQVETWQDKFGLDWIVVVVIPETDFMEQIDANTLTSILLCVAALLMATEIGILTARWIIRPIRQLNRSAKKIAEGKWEQITEIEPFDELGELGKSFNSMAKQLQESFATLEARNTELKVLNDALSESKSRLTQFLEAMPVGVFITDADGKPYYTNQVGEQILGQGIVPRARVEELAELYQTYLAGTDELYPSDRHIILRALKGESFTLEDMEIRHPDKIIPIEASVKPIYDESGKIAFAIVVFTDITQRKEAEKLLAQYSRILETQVKKRTLDLLKLIDQLRTAQQELIESQRIAAQGQLAAERANRAKSEFLANMSHELRTPLNAILGFTQVMNRDSTLSLEHQQNLAIINRAGEHLLCLINDILEMSKIEAGRTTLNVNSFDLIRLLASLEEMLRLRAINTDLQLIFDIAPDIPQYIQTDSGKLRQVLLNLLGNAIKFTNTGSVTLRVQMGKHEKQGENFTASPPLHSLNFEVIDTGQGISQEEIKLLFEAFRQTESGRKSQQGTGLGLAISRKYIQLMGGDISVSSTVSVGSTFAFNLKINIADQGKIEIWNQHKIIGLAPNEPHYRILVVDDRVESRLLLVKLLTSIGFFVQEAVNGSEAVDMWSDWQPHLILMDMRMPVMDGYQATREIKARERGQGGQGGNVAFSLPTPQTIIIALTASVFEEERQKILSAGCDDFIPKPFNAQILLQKVGDHLGVKYINQVETANTEVVCQGTQIIATSDDISGLLSQMSDEWVMQVHCAAASCSDDTILELMEQIPQEFTQLFLVFRDLANNYQFEKIMQLTRDCK</sequence>
<dbReference type="CDD" id="cd17546">
    <property type="entry name" value="REC_hyHK_CKI1_RcsC-like"/>
    <property type="match status" value="1"/>
</dbReference>
<dbReference type="PROSITE" id="PS50113">
    <property type="entry name" value="PAC"/>
    <property type="match status" value="1"/>
</dbReference>
<feature type="domain" description="Histidine kinase" evidence="16">
    <location>
        <begin position="636"/>
        <end position="866"/>
    </location>
</feature>
<dbReference type="InterPro" id="IPR005467">
    <property type="entry name" value="His_kinase_dom"/>
</dbReference>
<dbReference type="GO" id="GO:0005886">
    <property type="term" value="C:plasma membrane"/>
    <property type="evidence" value="ECO:0007669"/>
    <property type="project" value="UniProtKB-SubCell"/>
</dbReference>
<feature type="domain" description="Response regulatory" evidence="17">
    <location>
        <begin position="891"/>
        <end position="1021"/>
    </location>
</feature>
<keyword evidence="8 15" id="KW-0812">Transmembrane</keyword>
<dbReference type="InterPro" id="IPR001789">
    <property type="entry name" value="Sig_transdc_resp-reg_receiver"/>
</dbReference>
<evidence type="ECO:0000256" key="10">
    <source>
        <dbReference type="ARBA" id="ARBA00022989"/>
    </source>
</evidence>
<dbReference type="Proteomes" id="UP000729701">
    <property type="component" value="Unassembled WGS sequence"/>
</dbReference>
<dbReference type="SUPFAM" id="SSF52172">
    <property type="entry name" value="CheY-like"/>
    <property type="match status" value="1"/>
</dbReference>
<evidence type="ECO:0000256" key="8">
    <source>
        <dbReference type="ARBA" id="ARBA00022692"/>
    </source>
</evidence>
<gene>
    <name evidence="21" type="ORF">KME60_24400</name>
</gene>
<dbReference type="SUPFAM" id="SSF47384">
    <property type="entry name" value="Homodimeric domain of signal transducing histidine kinase"/>
    <property type="match status" value="1"/>
</dbReference>
<dbReference type="Pfam" id="PF02518">
    <property type="entry name" value="HATPase_c"/>
    <property type="match status" value="1"/>
</dbReference>
<evidence type="ECO:0000259" key="18">
    <source>
        <dbReference type="PROSITE" id="PS50112"/>
    </source>
</evidence>
<accession>A0A951QRR4</accession>
<feature type="transmembrane region" description="Helical" evidence="15">
    <location>
        <begin position="26"/>
        <end position="48"/>
    </location>
</feature>
<dbReference type="InterPro" id="IPR001610">
    <property type="entry name" value="PAC"/>
</dbReference>
<feature type="domain" description="HAMP" evidence="20">
    <location>
        <begin position="377"/>
        <end position="429"/>
    </location>
</feature>
<dbReference type="SMART" id="SM00304">
    <property type="entry name" value="HAMP"/>
    <property type="match status" value="1"/>
</dbReference>
<dbReference type="Pfam" id="PF00072">
    <property type="entry name" value="Response_reg"/>
    <property type="match status" value="1"/>
</dbReference>
<evidence type="ECO:0000256" key="5">
    <source>
        <dbReference type="ARBA" id="ARBA00022475"/>
    </source>
</evidence>
<evidence type="ECO:0000256" key="14">
    <source>
        <dbReference type="PROSITE-ProRule" id="PRU00169"/>
    </source>
</evidence>
<keyword evidence="7" id="KW-0808">Transferase</keyword>
<dbReference type="PROSITE" id="PS50109">
    <property type="entry name" value="HIS_KIN"/>
    <property type="match status" value="1"/>
</dbReference>
<evidence type="ECO:0000256" key="7">
    <source>
        <dbReference type="ARBA" id="ARBA00022679"/>
    </source>
</evidence>
<dbReference type="InterPro" id="IPR036097">
    <property type="entry name" value="HisK_dim/P_sf"/>
</dbReference>
<dbReference type="SUPFAM" id="SSF158472">
    <property type="entry name" value="HAMP domain-like"/>
    <property type="match status" value="1"/>
</dbReference>
<keyword evidence="10 15" id="KW-1133">Transmembrane helix</keyword>
<dbReference type="EMBL" id="JAHHGZ010000031">
    <property type="protein sequence ID" value="MBW4670471.1"/>
    <property type="molecule type" value="Genomic_DNA"/>
</dbReference>
<dbReference type="PROSITE" id="PS50885">
    <property type="entry name" value="HAMP"/>
    <property type="match status" value="1"/>
</dbReference>
<comment type="caution">
    <text evidence="21">The sequence shown here is derived from an EMBL/GenBank/DDBJ whole genome shotgun (WGS) entry which is preliminary data.</text>
</comment>
<keyword evidence="9" id="KW-0418">Kinase</keyword>
<evidence type="ECO:0000256" key="4">
    <source>
        <dbReference type="ARBA" id="ARBA00012438"/>
    </source>
</evidence>
<dbReference type="PROSITE" id="PS50110">
    <property type="entry name" value="RESPONSE_REGULATORY"/>
    <property type="match status" value="1"/>
</dbReference>
<dbReference type="CDD" id="cd16922">
    <property type="entry name" value="HATPase_EvgS-ArcB-TorS-like"/>
    <property type="match status" value="1"/>
</dbReference>
<dbReference type="SMART" id="SM00448">
    <property type="entry name" value="REC"/>
    <property type="match status" value="1"/>
</dbReference>
<dbReference type="SUPFAM" id="SSF55874">
    <property type="entry name" value="ATPase domain of HSP90 chaperone/DNA topoisomerase II/histidine kinase"/>
    <property type="match status" value="1"/>
</dbReference>
<evidence type="ECO:0000256" key="12">
    <source>
        <dbReference type="ARBA" id="ARBA00023136"/>
    </source>
</evidence>
<dbReference type="InterPro" id="IPR003661">
    <property type="entry name" value="HisK_dim/P_dom"/>
</dbReference>
<evidence type="ECO:0000259" key="16">
    <source>
        <dbReference type="PROSITE" id="PS50109"/>
    </source>
</evidence>
<protein>
    <recommendedName>
        <fullName evidence="13">Circadian input-output histidine kinase CikA</fullName>
        <ecNumber evidence="4">2.7.13.3</ecNumber>
    </recommendedName>
</protein>
<dbReference type="CDD" id="cd00130">
    <property type="entry name" value="PAS"/>
    <property type="match status" value="1"/>
</dbReference>
<dbReference type="CDD" id="cd06225">
    <property type="entry name" value="HAMP"/>
    <property type="match status" value="1"/>
</dbReference>
<evidence type="ECO:0000256" key="9">
    <source>
        <dbReference type="ARBA" id="ARBA00022777"/>
    </source>
</evidence>
<dbReference type="SMART" id="SM00388">
    <property type="entry name" value="HisKA"/>
    <property type="match status" value="1"/>
</dbReference>
<feature type="modified residue" description="4-aspartylphosphate" evidence="14">
    <location>
        <position position="940"/>
    </location>
</feature>
<evidence type="ECO:0000256" key="3">
    <source>
        <dbReference type="ARBA" id="ARBA00006402"/>
    </source>
</evidence>
<dbReference type="PANTHER" id="PTHR45339:SF1">
    <property type="entry name" value="HYBRID SIGNAL TRANSDUCTION HISTIDINE KINASE J"/>
    <property type="match status" value="1"/>
</dbReference>
<dbReference type="NCBIfam" id="TIGR00229">
    <property type="entry name" value="sensory_box"/>
    <property type="match status" value="1"/>
</dbReference>
<evidence type="ECO:0000256" key="6">
    <source>
        <dbReference type="ARBA" id="ARBA00022553"/>
    </source>
</evidence>
<keyword evidence="6 14" id="KW-0597">Phosphoprotein</keyword>
<evidence type="ECO:0000259" key="19">
    <source>
        <dbReference type="PROSITE" id="PS50113"/>
    </source>
</evidence>
<dbReference type="Gene3D" id="1.10.287.130">
    <property type="match status" value="1"/>
</dbReference>
<comment type="subcellular location">
    <subcellularLocation>
        <location evidence="2">Cell membrane</location>
        <topology evidence="2">Multi-pass membrane protein</topology>
    </subcellularLocation>
</comment>
<dbReference type="CDD" id="cd00082">
    <property type="entry name" value="HisKA"/>
    <property type="match status" value="1"/>
</dbReference>
<dbReference type="Gene3D" id="3.30.565.10">
    <property type="entry name" value="Histidine kinase-like ATPase, C-terminal domain"/>
    <property type="match status" value="1"/>
</dbReference>
<comment type="similarity">
    <text evidence="3">In the N-terminal section; belongs to the phytochrome family.</text>
</comment>
<dbReference type="InterPro" id="IPR004358">
    <property type="entry name" value="Sig_transdc_His_kin-like_C"/>
</dbReference>
<feature type="transmembrane region" description="Helical" evidence="15">
    <location>
        <begin position="357"/>
        <end position="380"/>
    </location>
</feature>
<dbReference type="InterPro" id="IPR033479">
    <property type="entry name" value="dCache_1"/>
</dbReference>
<dbReference type="SMART" id="SM00387">
    <property type="entry name" value="HATPase_c"/>
    <property type="match status" value="1"/>
</dbReference>
<evidence type="ECO:0000256" key="11">
    <source>
        <dbReference type="ARBA" id="ARBA00023012"/>
    </source>
</evidence>
<name>A0A951QRR4_9CYAN</name>
<evidence type="ECO:0000259" key="20">
    <source>
        <dbReference type="PROSITE" id="PS50885"/>
    </source>
</evidence>
<dbReference type="PANTHER" id="PTHR45339">
    <property type="entry name" value="HYBRID SIGNAL TRANSDUCTION HISTIDINE KINASE J"/>
    <property type="match status" value="1"/>
</dbReference>
<dbReference type="Gene3D" id="3.40.50.2300">
    <property type="match status" value="1"/>
</dbReference>
<keyword evidence="11" id="KW-0902">Two-component regulatory system</keyword>
<evidence type="ECO:0000313" key="21">
    <source>
        <dbReference type="EMBL" id="MBW4670471.1"/>
    </source>
</evidence>
<dbReference type="Pfam" id="PF13426">
    <property type="entry name" value="PAS_9"/>
    <property type="match status" value="1"/>
</dbReference>
<dbReference type="InterPro" id="IPR035965">
    <property type="entry name" value="PAS-like_dom_sf"/>
</dbReference>
<proteinExistence type="inferred from homology"/>
<dbReference type="SUPFAM" id="SSF55785">
    <property type="entry name" value="PYP-like sensor domain (PAS domain)"/>
    <property type="match status" value="1"/>
</dbReference>
<reference evidence="21" key="1">
    <citation type="submission" date="2021-05" db="EMBL/GenBank/DDBJ databases">
        <authorList>
            <person name="Pietrasiak N."/>
            <person name="Ward R."/>
            <person name="Stajich J.E."/>
            <person name="Kurbessoian T."/>
        </authorList>
    </citation>
    <scope>NUCLEOTIDE SEQUENCE</scope>
    <source>
        <strain evidence="21">GSE-NOS-MK-12-04C</strain>
    </source>
</reference>
<dbReference type="InterPro" id="IPR003594">
    <property type="entry name" value="HATPase_dom"/>
</dbReference>
<dbReference type="GO" id="GO:0000155">
    <property type="term" value="F:phosphorelay sensor kinase activity"/>
    <property type="evidence" value="ECO:0007669"/>
    <property type="project" value="InterPro"/>
</dbReference>
<dbReference type="CDD" id="cd12913">
    <property type="entry name" value="PDC1_MCP_like"/>
    <property type="match status" value="1"/>
</dbReference>
<dbReference type="Pfam" id="PF00672">
    <property type="entry name" value="HAMP"/>
    <property type="match status" value="1"/>
</dbReference>
<keyword evidence="12 15" id="KW-0472">Membrane</keyword>
<dbReference type="FunFam" id="3.30.565.10:FF:000010">
    <property type="entry name" value="Sensor histidine kinase RcsC"/>
    <property type="match status" value="1"/>
</dbReference>
<comment type="catalytic activity">
    <reaction evidence="1">
        <text>ATP + protein L-histidine = ADP + protein N-phospho-L-histidine.</text>
        <dbReference type="EC" id="2.7.13.3"/>
    </reaction>
</comment>
<dbReference type="InterPro" id="IPR011006">
    <property type="entry name" value="CheY-like_superfamily"/>
</dbReference>
<dbReference type="EC" id="2.7.13.3" evidence="4"/>
<dbReference type="AlphaFoldDB" id="A0A951QRR4"/>
<evidence type="ECO:0000256" key="2">
    <source>
        <dbReference type="ARBA" id="ARBA00004651"/>
    </source>
</evidence>
<reference evidence="21" key="2">
    <citation type="journal article" date="2022" name="Microbiol. Resour. Announc.">
        <title>Metagenome Sequencing to Explore Phylogenomics of Terrestrial Cyanobacteria.</title>
        <authorList>
            <person name="Ward R.D."/>
            <person name="Stajich J.E."/>
            <person name="Johansen J.R."/>
            <person name="Huntemann M."/>
            <person name="Clum A."/>
            <person name="Foster B."/>
            <person name="Foster B."/>
            <person name="Roux S."/>
            <person name="Palaniappan K."/>
            <person name="Varghese N."/>
            <person name="Mukherjee S."/>
            <person name="Reddy T.B.K."/>
            <person name="Daum C."/>
            <person name="Copeland A."/>
            <person name="Chen I.A."/>
            <person name="Ivanova N.N."/>
            <person name="Kyrpides N.C."/>
            <person name="Shapiro N."/>
            <person name="Eloe-Fadrosh E.A."/>
            <person name="Pietrasiak N."/>
        </authorList>
    </citation>
    <scope>NUCLEOTIDE SEQUENCE</scope>
    <source>
        <strain evidence="21">GSE-NOS-MK-12-04C</strain>
    </source>
</reference>
<evidence type="ECO:0000256" key="1">
    <source>
        <dbReference type="ARBA" id="ARBA00000085"/>
    </source>
</evidence>
<dbReference type="InterPro" id="IPR000700">
    <property type="entry name" value="PAS-assoc_C"/>
</dbReference>
<dbReference type="PRINTS" id="PR00344">
    <property type="entry name" value="BCTRLSENSOR"/>
</dbReference>